<protein>
    <submittedName>
        <fullName evidence="1">Uncharacterized protein</fullName>
    </submittedName>
</protein>
<feature type="non-terminal residue" evidence="1">
    <location>
        <position position="61"/>
    </location>
</feature>
<gene>
    <name evidence="1" type="ORF">T11_9353</name>
</gene>
<organism evidence="1 2">
    <name type="scientific">Trichinella zimbabwensis</name>
    <dbReference type="NCBI Taxonomy" id="268475"/>
    <lineage>
        <taxon>Eukaryota</taxon>
        <taxon>Metazoa</taxon>
        <taxon>Ecdysozoa</taxon>
        <taxon>Nematoda</taxon>
        <taxon>Enoplea</taxon>
        <taxon>Dorylaimia</taxon>
        <taxon>Trichinellida</taxon>
        <taxon>Trichinellidae</taxon>
        <taxon>Trichinella</taxon>
    </lineage>
</organism>
<evidence type="ECO:0000313" key="2">
    <source>
        <dbReference type="Proteomes" id="UP000055024"/>
    </source>
</evidence>
<evidence type="ECO:0000313" key="1">
    <source>
        <dbReference type="EMBL" id="KRY64161.1"/>
    </source>
</evidence>
<proteinExistence type="predicted"/>
<dbReference type="Proteomes" id="UP000055024">
    <property type="component" value="Unassembled WGS sequence"/>
</dbReference>
<reference evidence="1 2" key="1">
    <citation type="submission" date="2015-01" db="EMBL/GenBank/DDBJ databases">
        <title>Evolution of Trichinella species and genotypes.</title>
        <authorList>
            <person name="Korhonen P.K."/>
            <person name="Edoardo P."/>
            <person name="Giuseppe L.R."/>
            <person name="Gasser R.B."/>
        </authorList>
    </citation>
    <scope>NUCLEOTIDE SEQUENCE [LARGE SCALE GENOMIC DNA]</scope>
    <source>
        <strain evidence="1">ISS1029</strain>
    </source>
</reference>
<name>A0A0V1DRX6_9BILA</name>
<keyword evidence="2" id="KW-1185">Reference proteome</keyword>
<dbReference type="EMBL" id="JYDP01008016">
    <property type="protein sequence ID" value="KRY64161.1"/>
    <property type="molecule type" value="Genomic_DNA"/>
</dbReference>
<dbReference type="AlphaFoldDB" id="A0A0V1DRX6"/>
<sequence>MLALFWGKRNGAGQEVTEVGLGKTTILQTNRGAVGSVTTAQSMTIEEQIVEEKRHRMRQKP</sequence>
<accession>A0A0V1DRX6</accession>
<comment type="caution">
    <text evidence="1">The sequence shown here is derived from an EMBL/GenBank/DDBJ whole genome shotgun (WGS) entry which is preliminary data.</text>
</comment>